<dbReference type="SUPFAM" id="SSF56601">
    <property type="entry name" value="beta-lactamase/transpeptidase-like"/>
    <property type="match status" value="1"/>
</dbReference>
<reference evidence="3 4" key="1">
    <citation type="submission" date="2021-01" db="EMBL/GenBank/DDBJ databases">
        <title>Genomic Encyclopedia of Type Strains, Phase IV (KMG-IV): sequencing the most valuable type-strain genomes for metagenomic binning, comparative biology and taxonomic classification.</title>
        <authorList>
            <person name="Goeker M."/>
        </authorList>
    </citation>
    <scope>NUCLEOTIDE SEQUENCE [LARGE SCALE GENOMIC DNA]</scope>
    <source>
        <strain evidence="3 4">DSM 27513</strain>
    </source>
</reference>
<evidence type="ECO:0000256" key="1">
    <source>
        <dbReference type="SAM" id="MobiDB-lite"/>
    </source>
</evidence>
<keyword evidence="4" id="KW-1185">Reference proteome</keyword>
<feature type="compositionally biased region" description="Low complexity" evidence="1">
    <location>
        <begin position="37"/>
        <end position="58"/>
    </location>
</feature>
<gene>
    <name evidence="3" type="ORF">JOC31_001396</name>
</gene>
<protein>
    <submittedName>
        <fullName evidence="3">Beta-lactamase class A</fullName>
    </submittedName>
</protein>
<dbReference type="InterPro" id="IPR045155">
    <property type="entry name" value="Beta-lactam_cat"/>
</dbReference>
<accession>A0ABS2PMQ6</accession>
<dbReference type="PANTHER" id="PTHR35333">
    <property type="entry name" value="BETA-LACTAMASE"/>
    <property type="match status" value="1"/>
</dbReference>
<dbReference type="Gene3D" id="3.40.710.10">
    <property type="entry name" value="DD-peptidase/beta-lactamase superfamily"/>
    <property type="match status" value="1"/>
</dbReference>
<proteinExistence type="predicted"/>
<dbReference type="Proteomes" id="UP000809081">
    <property type="component" value="Unassembled WGS sequence"/>
</dbReference>
<dbReference type="PANTHER" id="PTHR35333:SF3">
    <property type="entry name" value="BETA-LACTAMASE-TYPE TRANSPEPTIDASE FOLD CONTAINING PROTEIN"/>
    <property type="match status" value="1"/>
</dbReference>
<feature type="region of interest" description="Disordered" evidence="1">
    <location>
        <begin position="34"/>
        <end position="77"/>
    </location>
</feature>
<evidence type="ECO:0000313" key="3">
    <source>
        <dbReference type="EMBL" id="MBM7636572.1"/>
    </source>
</evidence>
<sequence>MKKKSVLTVILLALLYVGLTSFFIIANQTKTSHKTKSTNSSVSLSSSALTKSEQSSSSSKEKKVTAKSQEDKQATYDQDLDEMTSMGLAYDYVNMGLVDVVKAFLADSGIDQSQVAFSYKNVVSDEIIAMNETQAMTAGSTYKLPLNMLVVDAVADGKLSMTESFDITNTDYEYQGEHDQYVAAFDGKMTIPQMQEYSLVYSENTPAYALAERLGGMEKAYSMFGRYGESKADIKTIQEDGNKTTTDYYIQVLQYLWKHKDKYSDILNYLSQSFPEYYYHMFLPNLTIYQKPGYVREALNVDAIVEEETPYMVALYTAGLGGTTENSEEISNEGLYQLGQLAYVINEWHRVNMNGITAE</sequence>
<dbReference type="Pfam" id="PF13354">
    <property type="entry name" value="Beta-lactamase2"/>
    <property type="match status" value="1"/>
</dbReference>
<feature type="compositionally biased region" description="Basic and acidic residues" evidence="1">
    <location>
        <begin position="59"/>
        <end position="74"/>
    </location>
</feature>
<evidence type="ECO:0000259" key="2">
    <source>
        <dbReference type="Pfam" id="PF13354"/>
    </source>
</evidence>
<evidence type="ECO:0000313" key="4">
    <source>
        <dbReference type="Proteomes" id="UP000809081"/>
    </source>
</evidence>
<dbReference type="RefSeq" id="WP_338058836.1">
    <property type="nucleotide sequence ID" value="NZ_JAFBEI010000028.1"/>
</dbReference>
<organism evidence="3 4">
    <name type="scientific">Streptococcus saliviloxodontae</name>
    <dbReference type="NCBI Taxonomy" id="1349416"/>
    <lineage>
        <taxon>Bacteria</taxon>
        <taxon>Bacillati</taxon>
        <taxon>Bacillota</taxon>
        <taxon>Bacilli</taxon>
        <taxon>Lactobacillales</taxon>
        <taxon>Streptococcaceae</taxon>
        <taxon>Streptococcus</taxon>
    </lineage>
</organism>
<dbReference type="InterPro" id="IPR000871">
    <property type="entry name" value="Beta-lactam_class-A"/>
</dbReference>
<name>A0ABS2PMQ6_9STRE</name>
<feature type="domain" description="Beta-lactamase class A catalytic" evidence="2">
    <location>
        <begin position="117"/>
        <end position="317"/>
    </location>
</feature>
<dbReference type="EMBL" id="JAFBEI010000028">
    <property type="protein sequence ID" value="MBM7636572.1"/>
    <property type="molecule type" value="Genomic_DNA"/>
</dbReference>
<dbReference type="InterPro" id="IPR012338">
    <property type="entry name" value="Beta-lactam/transpept-like"/>
</dbReference>
<comment type="caution">
    <text evidence="3">The sequence shown here is derived from an EMBL/GenBank/DDBJ whole genome shotgun (WGS) entry which is preliminary data.</text>
</comment>